<dbReference type="AlphaFoldDB" id="A0A7J6W3C0"/>
<sequence>MADILSEIGDFDAELALLEAELEEADLEAQLAEWEDEMEVESRLIPVFGFVYELLQATVGVRAASLRPLPQEFEVSNMVEVLDNGGY</sequence>
<gene>
    <name evidence="2" type="ORF">FRX31_018539</name>
</gene>
<proteinExistence type="predicted"/>
<evidence type="ECO:0000256" key="1">
    <source>
        <dbReference type="SAM" id="Coils"/>
    </source>
</evidence>
<keyword evidence="1" id="KW-0175">Coiled coil</keyword>
<evidence type="ECO:0000313" key="2">
    <source>
        <dbReference type="EMBL" id="KAF5191874.1"/>
    </source>
</evidence>
<protein>
    <submittedName>
        <fullName evidence="2">Uncharacterized protein</fullName>
    </submittedName>
</protein>
<reference evidence="2 3" key="1">
    <citation type="submission" date="2020-06" db="EMBL/GenBank/DDBJ databases">
        <title>Transcriptomic and genomic resources for Thalictrum thalictroides and T. hernandezii: Facilitating candidate gene discovery in an emerging model plant lineage.</title>
        <authorList>
            <person name="Arias T."/>
            <person name="Riano-Pachon D.M."/>
            <person name="Di Stilio V.S."/>
        </authorList>
    </citation>
    <scope>NUCLEOTIDE SEQUENCE [LARGE SCALE GENOMIC DNA]</scope>
    <source>
        <strain evidence="3">cv. WT478/WT964</strain>
        <tissue evidence="2">Leaves</tissue>
    </source>
</reference>
<keyword evidence="3" id="KW-1185">Reference proteome</keyword>
<organism evidence="2 3">
    <name type="scientific">Thalictrum thalictroides</name>
    <name type="common">Rue-anemone</name>
    <name type="synonym">Anemone thalictroides</name>
    <dbReference type="NCBI Taxonomy" id="46969"/>
    <lineage>
        <taxon>Eukaryota</taxon>
        <taxon>Viridiplantae</taxon>
        <taxon>Streptophyta</taxon>
        <taxon>Embryophyta</taxon>
        <taxon>Tracheophyta</taxon>
        <taxon>Spermatophyta</taxon>
        <taxon>Magnoliopsida</taxon>
        <taxon>Ranunculales</taxon>
        <taxon>Ranunculaceae</taxon>
        <taxon>Thalictroideae</taxon>
        <taxon>Thalictrum</taxon>
    </lineage>
</organism>
<dbReference type="EMBL" id="JABWDY010022230">
    <property type="protein sequence ID" value="KAF5191874.1"/>
    <property type="molecule type" value="Genomic_DNA"/>
</dbReference>
<evidence type="ECO:0000313" key="3">
    <source>
        <dbReference type="Proteomes" id="UP000554482"/>
    </source>
</evidence>
<dbReference type="Proteomes" id="UP000554482">
    <property type="component" value="Unassembled WGS sequence"/>
</dbReference>
<accession>A0A7J6W3C0</accession>
<comment type="caution">
    <text evidence="2">The sequence shown here is derived from an EMBL/GenBank/DDBJ whole genome shotgun (WGS) entry which is preliminary data.</text>
</comment>
<name>A0A7J6W3C0_THATH</name>
<feature type="coiled-coil region" evidence="1">
    <location>
        <begin position="8"/>
        <end position="44"/>
    </location>
</feature>